<organism evidence="1 2">
    <name type="scientific">Cystoisospora suis</name>
    <dbReference type="NCBI Taxonomy" id="483139"/>
    <lineage>
        <taxon>Eukaryota</taxon>
        <taxon>Sar</taxon>
        <taxon>Alveolata</taxon>
        <taxon>Apicomplexa</taxon>
        <taxon>Conoidasida</taxon>
        <taxon>Coccidia</taxon>
        <taxon>Eucoccidiorida</taxon>
        <taxon>Eimeriorina</taxon>
        <taxon>Sarcocystidae</taxon>
        <taxon>Cystoisospora</taxon>
    </lineage>
</organism>
<accession>A0A2C6KKL3</accession>
<gene>
    <name evidence="1" type="ORF">CSUI_009003</name>
</gene>
<dbReference type="RefSeq" id="XP_067918903.1">
    <property type="nucleotide sequence ID" value="XM_068069122.1"/>
</dbReference>
<evidence type="ECO:0000313" key="2">
    <source>
        <dbReference type="Proteomes" id="UP000221165"/>
    </source>
</evidence>
<sequence>MEEDTQRKPLPASTPLFQSHARLDACNEHYGCSPSRRPRGRQAGPSTLVRSLVHLPLCVCGEINNAAVPPRSQNIIVFRRLAAAEILEHVILTHGGERSKALERDPRVRSFKSVCQLGD</sequence>
<dbReference type="EMBL" id="MIGC01005209">
    <property type="protein sequence ID" value="PHJ17178.1"/>
    <property type="molecule type" value="Genomic_DNA"/>
</dbReference>
<comment type="caution">
    <text evidence="1">The sequence shown here is derived from an EMBL/GenBank/DDBJ whole genome shotgun (WGS) entry which is preliminary data.</text>
</comment>
<proteinExistence type="predicted"/>
<name>A0A2C6KKL3_9APIC</name>
<dbReference type="GeneID" id="94432333"/>
<reference evidence="1 2" key="1">
    <citation type="journal article" date="2017" name="Int. J. Parasitol.">
        <title>The genome of the protozoan parasite Cystoisospora suis and a reverse vaccinology approach to identify vaccine candidates.</title>
        <authorList>
            <person name="Palmieri N."/>
            <person name="Shrestha A."/>
            <person name="Ruttkowski B."/>
            <person name="Beck T."/>
            <person name="Vogl C."/>
            <person name="Tomley F."/>
            <person name="Blake D.P."/>
            <person name="Joachim A."/>
        </authorList>
    </citation>
    <scope>NUCLEOTIDE SEQUENCE [LARGE SCALE GENOMIC DNA]</scope>
    <source>
        <strain evidence="1 2">Wien I</strain>
    </source>
</reference>
<evidence type="ECO:0000313" key="1">
    <source>
        <dbReference type="EMBL" id="PHJ17178.1"/>
    </source>
</evidence>
<protein>
    <submittedName>
        <fullName evidence="1">Uncharacterized protein</fullName>
    </submittedName>
</protein>
<dbReference type="AlphaFoldDB" id="A0A2C6KKL3"/>
<dbReference type="VEuPathDB" id="ToxoDB:CSUI_009003"/>
<dbReference type="Proteomes" id="UP000221165">
    <property type="component" value="Unassembled WGS sequence"/>
</dbReference>
<keyword evidence="2" id="KW-1185">Reference proteome</keyword>
<dbReference type="OrthoDB" id="10252235at2759"/>